<gene>
    <name evidence="3" type="ORF">JJB74_18105</name>
</gene>
<dbReference type="InterPro" id="IPR008638">
    <property type="entry name" value="FhaB/CdiA-like_TPS"/>
</dbReference>
<comment type="caution">
    <text evidence="3">The sequence shown here is derived from an EMBL/GenBank/DDBJ whole genome shotgun (WGS) entry which is preliminary data.</text>
</comment>
<proteinExistence type="predicted"/>
<evidence type="ECO:0000313" key="4">
    <source>
        <dbReference type="Proteomes" id="UP000622890"/>
    </source>
</evidence>
<dbReference type="InterPro" id="IPR011050">
    <property type="entry name" value="Pectin_lyase_fold/virulence"/>
</dbReference>
<evidence type="ECO:0000313" key="3">
    <source>
        <dbReference type="EMBL" id="MBK4736542.1"/>
    </source>
</evidence>
<dbReference type="Gene3D" id="2.160.20.10">
    <property type="entry name" value="Single-stranded right-handed beta-helix, Pectin lyase-like"/>
    <property type="match status" value="1"/>
</dbReference>
<dbReference type="InterPro" id="IPR010069">
    <property type="entry name" value="CdiA_FHA1_rpt"/>
</dbReference>
<feature type="compositionally biased region" description="Polar residues" evidence="1">
    <location>
        <begin position="2604"/>
        <end position="2627"/>
    </location>
</feature>
<feature type="compositionally biased region" description="Polar residues" evidence="1">
    <location>
        <begin position="1818"/>
        <end position="1828"/>
    </location>
</feature>
<feature type="compositionally biased region" description="Low complexity" evidence="1">
    <location>
        <begin position="1841"/>
        <end position="1851"/>
    </location>
</feature>
<dbReference type="SMART" id="SM00912">
    <property type="entry name" value="Haemagg_act"/>
    <property type="match status" value="1"/>
</dbReference>
<feature type="compositionally biased region" description="Basic and acidic residues" evidence="1">
    <location>
        <begin position="1714"/>
        <end position="1724"/>
    </location>
</feature>
<feature type="region of interest" description="Disordered" evidence="1">
    <location>
        <begin position="1226"/>
        <end position="1276"/>
    </location>
</feature>
<feature type="region of interest" description="Disordered" evidence="1">
    <location>
        <begin position="2506"/>
        <end position="2545"/>
    </location>
</feature>
<feature type="compositionally biased region" description="Polar residues" evidence="1">
    <location>
        <begin position="2150"/>
        <end position="2160"/>
    </location>
</feature>
<feature type="region of interest" description="Disordered" evidence="1">
    <location>
        <begin position="1675"/>
        <end position="1874"/>
    </location>
</feature>
<feature type="compositionally biased region" description="Basic and acidic residues" evidence="1">
    <location>
        <begin position="1788"/>
        <end position="1803"/>
    </location>
</feature>
<feature type="compositionally biased region" description="Low complexity" evidence="1">
    <location>
        <begin position="1236"/>
        <end position="1252"/>
    </location>
</feature>
<accession>A0A934W6R8</accession>
<dbReference type="NCBIfam" id="TIGR01901">
    <property type="entry name" value="adhes_NPXG"/>
    <property type="match status" value="1"/>
</dbReference>
<feature type="compositionally biased region" description="Polar residues" evidence="1">
    <location>
        <begin position="2763"/>
        <end position="2772"/>
    </location>
</feature>
<dbReference type="NCBIfam" id="TIGR01731">
    <property type="entry name" value="fil_hemag_20aa"/>
    <property type="match status" value="14"/>
</dbReference>
<dbReference type="Pfam" id="PF13018">
    <property type="entry name" value="ESPR"/>
    <property type="match status" value="1"/>
</dbReference>
<dbReference type="GO" id="GO:0003824">
    <property type="term" value="F:catalytic activity"/>
    <property type="evidence" value="ECO:0007669"/>
    <property type="project" value="UniProtKB-ARBA"/>
</dbReference>
<name>A0A934W6R8_9BURK</name>
<feature type="compositionally biased region" description="Basic and acidic residues" evidence="1">
    <location>
        <begin position="2529"/>
        <end position="2545"/>
    </location>
</feature>
<dbReference type="EMBL" id="JAEPBG010000008">
    <property type="protein sequence ID" value="MBK4736542.1"/>
    <property type="molecule type" value="Genomic_DNA"/>
</dbReference>
<evidence type="ECO:0000259" key="2">
    <source>
        <dbReference type="SMART" id="SM00912"/>
    </source>
</evidence>
<dbReference type="RefSeq" id="WP_200594097.1">
    <property type="nucleotide sequence ID" value="NZ_JAEPBG010000008.1"/>
</dbReference>
<keyword evidence="4" id="KW-1185">Reference proteome</keyword>
<feature type="region of interest" description="Disordered" evidence="1">
    <location>
        <begin position="2134"/>
        <end position="2162"/>
    </location>
</feature>
<feature type="compositionally biased region" description="Basic and acidic residues" evidence="1">
    <location>
        <begin position="2865"/>
        <end position="2896"/>
    </location>
</feature>
<feature type="region of interest" description="Disordered" evidence="1">
    <location>
        <begin position="2603"/>
        <end position="2643"/>
    </location>
</feature>
<dbReference type="InterPro" id="IPR024973">
    <property type="entry name" value="ESPR"/>
</dbReference>
<feature type="region of interest" description="Disordered" evidence="1">
    <location>
        <begin position="2322"/>
        <end position="2341"/>
    </location>
</feature>
<dbReference type="Pfam" id="PF05860">
    <property type="entry name" value="TPS"/>
    <property type="match status" value="1"/>
</dbReference>
<reference evidence="3" key="1">
    <citation type="submission" date="2021-01" db="EMBL/GenBank/DDBJ databases">
        <title>Genome sequence of strain Noviherbaspirillum sp. DKR-6.</title>
        <authorList>
            <person name="Chaudhary D.K."/>
        </authorList>
    </citation>
    <scope>NUCLEOTIDE SEQUENCE</scope>
    <source>
        <strain evidence="3">DKR-6</strain>
    </source>
</reference>
<dbReference type="SUPFAM" id="SSF51126">
    <property type="entry name" value="Pectin lyase-like"/>
    <property type="match status" value="1"/>
</dbReference>
<dbReference type="Proteomes" id="UP000622890">
    <property type="component" value="Unassembled WGS sequence"/>
</dbReference>
<protein>
    <submittedName>
        <fullName evidence="3">Hemagglutinin repeat-containing protein</fullName>
    </submittedName>
</protein>
<dbReference type="Pfam" id="PF13332">
    <property type="entry name" value="Fil_haemagg_2"/>
    <property type="match status" value="6"/>
</dbReference>
<feature type="compositionally biased region" description="Low complexity" evidence="1">
    <location>
        <begin position="1260"/>
        <end position="1271"/>
    </location>
</feature>
<sequence>MNRHASMNRSFRLIWSAARGAYLVAPETARAGGRASRAILAAATLLTAGLTQAQVTPVPGNAGVANAANGVPVVNIVNPNGAGLSHNRYDGYNVDARGLVLNNGMQQSVTSLAGAVAANPNLNASARVILNEVVSPNRSTLAGFTEVDGVKADVVVANPYGITCAGCGFLNTDRVTLSTGMPNFGADGSLTGFRVSSGDVLIRGDGLNASAQQLLDIVTRSVRIDGAVHASDSGSIGIVTGGNAWDYASREVTGRTVPQGAAPGYAIDTSALGGMYAGRIRLTATEAGVGVRMLGEAAARVDDIRIDAAGGVELLGKLAAARDIAIARTADAAPIALSNGGEVLASGRFSFDGGTLVNRGWIQGSGVTVRASTAFANNPSGTLLSTDTGSDVVIDAAGFNNGGKLQSAGALRVTTPGDLINRGTMLALDPSGRGSLLGAANLQNIGTISMLGSSGINLAYGLDNSGLLQGQNMALDIGSTLTNRGRLFAEGALHVRGASAQVDNTGRIEAAGDLTLGEANVALGKISNGAGATLLGRSLQFKVSGLDNAGLIQGNAGVDIAASGAFANAASGRLLQTGADAALRIAARRVDNAGEVLSAGSLGAQAAEDLINQGTMQANGTLSAIAGAVLDNDGPDAQMISTGGDVALQAVIVENNGRLQAARHIDAKATRSVLNTGVIMNQLTSSDLTLAGASFDNTGTIQSAGAANLAANAGVLTNRGMITIEGELGMYAGEAIQNLGAGSGIQSGGTMRIAGSNDFALRNEGRIQAGALLDIGDGSLGTLANEREGVLLGDELNIAGDDIDNRGSMGARRKAQIRAKTLANSGQNARIVAGDTRIAASGAVSNEGAIHGDAGLEVKASGIANRRTGGMSSQGDTNLEAARDGIANEGALYAGGTLRAKAAQTVSNGADATMDARDIAIDSARFVNRGSVDAKRDIAIRTSESFANLPIGDMPEIVRDVSTSEAKEISYAKKYNSGDPLGAFGYTEERVYEVVRTVTEELVGKASPQGKIIAGNKLDIDYGKSGENRAGILSAREMRIGSGAKDAQAFVNQDLHVEKTESVLRYKVVHTFKNVWREEHDYTYYYPTSDAEALDATGKSFSGVTKNNSAPVDRGYWRETQRETVGGVDSGIYAGKLDFKGGTLRNQGSPYQAKVKAIDARQLAAVSAASQKSVEGVAMNGAGAAAIGGLALIKIALPTNPNGYFVKTRTPGARYLIETNPLFVHGSGGATKPETPAGISPAAPAARPSESGAEPKRGADAAQQTRNAAANGVGPSDSRAVIDVDAGGSDYLVQQLGQDPNALTLRLGDANYEQRLIREQLVAETGRNLLQGQGSESAQFQQLMDRAAEQASAMGLRLGLALTRDQAAKLKHDMLWLVEQNVEGHRVLVPVVYLSQATKDSIVKGAVIAADDMRINATALENRGGTIQGGKLDISAQNDVKNLSGQIRGREVSVASRAGSVINDSAVDADRGTVGKRAAIVSDAGLAITAARNVQARGADVAAGGDATIRAGERVDIGAATRVEQRVVTKEESGRTSKTSTEVTTTRAAEGAEVVAGGKLDIAAGREIAVTGSSVSAQKDVSLEAGERIRVDGARDVTNRTSTEIETGKGVGGGVYGTRRTDEREDIDRNAASDIKAGGNLSASAGSAVLVRGSTLAAGGDMALAADAVRIEAGEDRERRSTTTQTTTFLKTDSSSETSTNAKAQAAASSEGLSVDKRSRDIDGKTVASETATRKRSGSASTEIEAGKDAKPDPKRKKADEQSESTTNTQTRGALTDDRGRRVVNASDKQDSNRSSRYDDGSANRRASASASSREDSVVTQGDMNAQGSRGARELSGEGKASASASASASADARGKAGVAIVESSTHTERSDERRAAAATLDAGGALKISGRKAVVLQGAQIDAGGNADISGGRVDVLAARNEKTESSSSTVVGAGFFIDSKNNASASASAKASAEGSGEFSVREAAGTSQAPDRVSAKGAGKVAASADAKAATSSNNNVDLVRAETEDASSTEITHQASAIRSGGVLAVRSTGALAVEGSELSGEKGVALSAKDMQFRAAQDSKTTSTRTSHTTGGLYLDAGANAAASASVDASGRTGVSAGDHGALNQDSLHAGASGELSAKASASAEAKAGAGLQFQRETAGEDKSSTTAKVTTIRSGSGDIERNAEGRILDVGTSIDAAGDFRQRAQTIESRAAANTESGTTNSGSDAGKLGAYAKAGAGASASASFSGAAGAGYTGNQRTGEQSVDTQVNANASVGGEAQYQHKEGNKLDTSSTAVVSSVKAGGRVTSVSTGTTTLEGTKISGRGVELEAATLDARAAANTRSSSETSIDGQGKINAGANVGTDGAASGAISGSFEKNSKGSSASEAVVASITAKNDLTIRTGGDARLEGTKLNAGGDARLDVGGKLDAVAARSTTSKDTEKIRAAASVSSVEADGKKGAGLEGEYAKTSEASSKAMTVDIASGGNLAIATGGDARLEGAQLKAGGNTDLDVKGKLKVDAARDTASSESISASGKLKLGMESATDEKKREQNDKKSFSLDAKGKYAKTDSDTAVTATMQSGGNLRVRAGGDAELEGADLRAGGKADVAAGRDLQIRAAQDNSTSTEVSGDLKLSTSRKTTSALDDKGQATPGNVADGNKQILNLSGDYATSSTRRGGTIHGGSVDMAAGRDLGMEGGAVKAQGEVGMVAGRNLTLDAAKSTENSIGGSLNGKRVVDDNTIKTDKNESSTKAGAAVRGGFNEGYEGTALTGERVRLQSGGKTAMTNTEIRAERGGVIDAGSGVERATKQDRGQTLNLSASGSSKTGGTPQAKEAKPEWTAAKPTTDAKPADAKPGPVIGATRKVAEKKPVIGQARGQAAAKKAEAKTTDAKKAEAKKAETKTTELKTDEAKKAALPGTTATEGARRDKDGVPMPTPQDKARSAAAPGPAPAP</sequence>
<organism evidence="3 4">
    <name type="scientific">Noviherbaspirillum pedocola</name>
    <dbReference type="NCBI Taxonomy" id="2801341"/>
    <lineage>
        <taxon>Bacteria</taxon>
        <taxon>Pseudomonadati</taxon>
        <taxon>Pseudomonadota</taxon>
        <taxon>Betaproteobacteria</taxon>
        <taxon>Burkholderiales</taxon>
        <taxon>Oxalobacteraceae</taxon>
        <taxon>Noviherbaspirillum</taxon>
    </lineage>
</organism>
<dbReference type="InterPro" id="IPR012334">
    <property type="entry name" value="Pectin_lyas_fold"/>
</dbReference>
<feature type="domain" description="Filamentous haemagglutinin FhaB/tRNA nuclease CdiA-like TPS" evidence="2">
    <location>
        <begin position="68"/>
        <end position="187"/>
    </location>
</feature>
<feature type="compositionally biased region" description="Polar residues" evidence="1">
    <location>
        <begin position="1689"/>
        <end position="1712"/>
    </location>
</feature>
<feature type="region of interest" description="Disordered" evidence="1">
    <location>
        <begin position="1955"/>
        <end position="1981"/>
    </location>
</feature>
<feature type="compositionally biased region" description="Polar residues" evidence="1">
    <location>
        <begin position="1764"/>
        <end position="1773"/>
    </location>
</feature>
<feature type="region of interest" description="Disordered" evidence="1">
    <location>
        <begin position="2759"/>
        <end position="2936"/>
    </location>
</feature>
<feature type="region of interest" description="Disordered" evidence="1">
    <location>
        <begin position="2727"/>
        <end position="2747"/>
    </location>
</feature>
<evidence type="ECO:0000256" key="1">
    <source>
        <dbReference type="SAM" id="MobiDB-lite"/>
    </source>
</evidence>
<feature type="compositionally biased region" description="Basic and acidic residues" evidence="1">
    <location>
        <begin position="1745"/>
        <end position="1761"/>
    </location>
</feature>
<dbReference type="InterPro" id="IPR025157">
    <property type="entry name" value="Hemagglutinin_rpt"/>
</dbReference>
<feature type="compositionally biased region" description="Polar residues" evidence="1">
    <location>
        <begin position="2796"/>
        <end position="2812"/>
    </location>
</feature>